<dbReference type="RefSeq" id="XP_066803886.1">
    <property type="nucleotide sequence ID" value="XM_066945197.1"/>
</dbReference>
<dbReference type="KEGG" id="kne:92179339"/>
<dbReference type="Proteomes" id="UP001388673">
    <property type="component" value="Unassembled WGS sequence"/>
</dbReference>
<proteinExistence type="predicted"/>
<dbReference type="Pfam" id="PF00651">
    <property type="entry name" value="BTB"/>
    <property type="match status" value="1"/>
</dbReference>
<dbReference type="GeneID" id="92179339"/>
<dbReference type="CDD" id="cd18186">
    <property type="entry name" value="BTB_POZ_ZBTB_KLHL-like"/>
    <property type="match status" value="1"/>
</dbReference>
<sequence>MPPTSSKYRPEKTFDPHKGQPLGGNTLFTFTFSPPPITNNDKLQLDQIESKNQPTPDEVYNDRNADFTLISSDSVSFKIHKYHLLSESTVFRDMLSVPRFSLRVPTVTLTDPTFETARVLRLFLDFLQKRSPPEPSPEVLVTLRLLIRFVDKYDCQLVSYALRFYSKKLFSVKSIGCDSLFILGSNLGDIEYCAEAIRNGKHLVWQPASSNSEFSEQWTTPEEQRLGTIGPEYEGASMFDVRTWTVSNIAKIPPKFLAALMRASLRVDAQKWENADIKPDDWEVMAKEFIRLMRYEQVRMGD</sequence>
<feature type="region of interest" description="Disordered" evidence="1">
    <location>
        <begin position="1"/>
        <end position="25"/>
    </location>
</feature>
<dbReference type="PROSITE" id="PS50097">
    <property type="entry name" value="BTB"/>
    <property type="match status" value="1"/>
</dbReference>
<organism evidence="3 4">
    <name type="scientific">Kwoniella newhampshirensis</name>
    <dbReference type="NCBI Taxonomy" id="1651941"/>
    <lineage>
        <taxon>Eukaryota</taxon>
        <taxon>Fungi</taxon>
        <taxon>Dikarya</taxon>
        <taxon>Basidiomycota</taxon>
        <taxon>Agaricomycotina</taxon>
        <taxon>Tremellomycetes</taxon>
        <taxon>Tremellales</taxon>
        <taxon>Cryptococcaceae</taxon>
        <taxon>Kwoniella</taxon>
    </lineage>
</organism>
<gene>
    <name evidence="3" type="ORF">IAR55_002080</name>
</gene>
<evidence type="ECO:0000256" key="1">
    <source>
        <dbReference type="SAM" id="MobiDB-lite"/>
    </source>
</evidence>
<dbReference type="AlphaFoldDB" id="A0AAW0Z1I9"/>
<dbReference type="SUPFAM" id="SSF54695">
    <property type="entry name" value="POZ domain"/>
    <property type="match status" value="1"/>
</dbReference>
<evidence type="ECO:0000259" key="2">
    <source>
        <dbReference type="PROSITE" id="PS50097"/>
    </source>
</evidence>
<dbReference type="EMBL" id="JBCAWK010000004">
    <property type="protein sequence ID" value="KAK8861261.1"/>
    <property type="molecule type" value="Genomic_DNA"/>
</dbReference>
<evidence type="ECO:0000313" key="4">
    <source>
        <dbReference type="Proteomes" id="UP001388673"/>
    </source>
</evidence>
<keyword evidence="4" id="KW-1185">Reference proteome</keyword>
<reference evidence="3 4" key="1">
    <citation type="journal article" date="2024" name="bioRxiv">
        <title>Comparative genomics of Cryptococcus and Kwoniella reveals pathogenesis evolution and contrasting karyotype dynamics via intercentromeric recombination or chromosome fusion.</title>
        <authorList>
            <person name="Coelho M.A."/>
            <person name="David-Palma M."/>
            <person name="Shea T."/>
            <person name="Bowers K."/>
            <person name="McGinley-Smith S."/>
            <person name="Mohammad A.W."/>
            <person name="Gnirke A."/>
            <person name="Yurkov A.M."/>
            <person name="Nowrousian M."/>
            <person name="Sun S."/>
            <person name="Cuomo C.A."/>
            <person name="Heitman J."/>
        </authorList>
    </citation>
    <scope>NUCLEOTIDE SEQUENCE [LARGE SCALE GENOMIC DNA]</scope>
    <source>
        <strain evidence="3 4">CBS 13917</strain>
    </source>
</reference>
<dbReference type="InterPro" id="IPR011333">
    <property type="entry name" value="SKP1/BTB/POZ_sf"/>
</dbReference>
<feature type="compositionally biased region" description="Basic and acidic residues" evidence="1">
    <location>
        <begin position="8"/>
        <end position="18"/>
    </location>
</feature>
<name>A0AAW0Z1I9_9TREE</name>
<accession>A0AAW0Z1I9</accession>
<dbReference type="InterPro" id="IPR000210">
    <property type="entry name" value="BTB/POZ_dom"/>
</dbReference>
<evidence type="ECO:0000313" key="3">
    <source>
        <dbReference type="EMBL" id="KAK8861261.1"/>
    </source>
</evidence>
<feature type="domain" description="BTB" evidence="2">
    <location>
        <begin position="65"/>
        <end position="127"/>
    </location>
</feature>
<comment type="caution">
    <text evidence="3">The sequence shown here is derived from an EMBL/GenBank/DDBJ whole genome shotgun (WGS) entry which is preliminary data.</text>
</comment>
<dbReference type="Gene3D" id="3.30.710.10">
    <property type="entry name" value="Potassium Channel Kv1.1, Chain A"/>
    <property type="match status" value="1"/>
</dbReference>
<protein>
    <recommendedName>
        <fullName evidence="2">BTB domain-containing protein</fullName>
    </recommendedName>
</protein>